<dbReference type="RefSeq" id="XP_031340052.1">
    <property type="nucleotide sequence ID" value="XM_031484192.1"/>
</dbReference>
<feature type="compositionally biased region" description="Basic and acidic residues" evidence="2">
    <location>
        <begin position="1375"/>
        <end position="1384"/>
    </location>
</feature>
<dbReference type="InterPro" id="IPR008936">
    <property type="entry name" value="Rho_GTPase_activation_prot"/>
</dbReference>
<dbReference type="KEGG" id="ppyr:116168388"/>
<evidence type="ECO:0000256" key="2">
    <source>
        <dbReference type="SAM" id="MobiDB-lite"/>
    </source>
</evidence>
<dbReference type="PANTHER" id="PTHR12635:SF7">
    <property type="entry name" value="RHO GTPASE ACTIVATING PROTEIN 6-RELATED"/>
    <property type="match status" value="1"/>
</dbReference>
<protein>
    <recommendedName>
        <fullName evidence="3">Rho-GAP domain-containing protein</fullName>
    </recommendedName>
</protein>
<dbReference type="GO" id="GO:0007165">
    <property type="term" value="P:signal transduction"/>
    <property type="evidence" value="ECO:0007669"/>
    <property type="project" value="InterPro"/>
</dbReference>
<sequence>MADRTSKRRNSRMFRNPSTESNDESLTMAKSIRDKRKKPKERWLLTRKTWRYMTDAGKRLIPEGVQNRPEDIPKIEAYFQEVCKREPNFLLWRKNSYPGALCFRSQRRRKERRKGGSCRKASSSDEIQFKPERPKDLAISSVSGGRFDIQKMKYDFLNKPSSPNSSVKSQFKSSPLPSPTSEEVAENELLQMLEKYLTISGTADKPRNVPNTSVDFNYLELIDKLHKHLDTSTRASTPGYVPQPRQQVHFEGDHIQKSLTETLSRYFGQYANRDKVISDLLTNRKALEKLYFDLRQAKLFRNDRGMRYSPQTAPWGGVNLRSYKHPEKFTDSFTSQPPLIEVVETTEISYENAGVQTGPILEATLLQLEEEYKKMLAEREDEEPKEVKSNTHRRRSSVENDDVSQSVSDTIKRYLRMARKKSVDSNKNDRFKRVNYDRNLRNIKAKGEITKPGDDDGLNKGCQTNDDWILFAKDLKFYDSSDNPNLSSRDSIDATAVDETEKSHTTHPSFFSTGQTFLSNLLHGKHTHDKSSPAATTTGGTMQKSKSSSSVMHHGSRLMAKKIFRSRSKSQTRPAPTQSSWTPMGGCVWNSTTGRQVILGDTTLLQLTDIERKVLQKVALAKLQALNLGVNVKIPTDAAATAPQKPKRRAYLLKRKALTTGFFDANRKEGDKDKDGTSTGLVFGIPLTQCVDNDRLSRSSTAATSRDLSGDESNLRRNNSRASCTSLVDTTKDDEIGSRENLLLHEKRMMGSVPGLLDSISSYGSTADILAASNEDEPAVPNILTECVRHLEANGLQTVGIFRVSPSKKRVRQLREDFDCGKESTIGNDQCPHDVATLLKEFLRDLPDPLLCRDLYHAFVKTQRVRNRALQIEALQRLVQLLPISHSDTLCTLLTFLTNVARTAEPRTDAAGEILGGNKMDSNNLATVFAPNILHCNKQGAKESTERPEDHIDVINVVRTLIDNNRALFNVPAELLNDVYVYLLESHPEVLDQLLYRKAIGSGDDYADDLDSESNSAPLTPTAPTSHIAIEHVTHTDSDSCNTPPEPRRTWSREEFLHEAAATGGPNLVARFRNSKDRFRERAARKKRDDSVSGRRKEEDTAVSSINIISRLRGQKDDDANQMSKLRSPSLDSNSSYPGEDRIRSTDGSIIDRRRSTPYMVDSRGVIKASLTIPVQTTGNQSLVLNVDHKDIPYIEDTSGYAYVLDSGRQSKPELPRRRHNSESSGGTVHPITGSISIIQGYDSPIGSPPQTTTTSSVSSGIGDIGSPLSWTSSPPGSPDNTRISVNYIPEDVTTLKQATMKTSTNKKAVKDPTTAQKVTFMSTPELRQARPTIPIKSEIPKPIMPQVKNAEPTFNPTISSIGNAVLRSRTADFERISKNDAKPKSTTSTNSDKKKYTKRRYTDSKHLTRHIPDSESLEVTSNGQSKESGSTQAGVVYKRRELISSVPSK</sequence>
<feature type="compositionally biased region" description="Polar residues" evidence="2">
    <location>
        <begin position="1418"/>
        <end position="1434"/>
    </location>
</feature>
<organism evidence="4">
    <name type="scientific">Photinus pyralis</name>
    <name type="common">Common eastern firefly</name>
    <name type="synonym">Lampyris pyralis</name>
    <dbReference type="NCBI Taxonomy" id="7054"/>
    <lineage>
        <taxon>Eukaryota</taxon>
        <taxon>Metazoa</taxon>
        <taxon>Ecdysozoa</taxon>
        <taxon>Arthropoda</taxon>
        <taxon>Hexapoda</taxon>
        <taxon>Insecta</taxon>
        <taxon>Pterygota</taxon>
        <taxon>Neoptera</taxon>
        <taxon>Endopterygota</taxon>
        <taxon>Coleoptera</taxon>
        <taxon>Polyphaga</taxon>
        <taxon>Elateriformia</taxon>
        <taxon>Elateroidea</taxon>
        <taxon>Lampyridae</taxon>
        <taxon>Lampyrinae</taxon>
        <taxon>Photinus</taxon>
    </lineage>
</organism>
<keyword evidence="1" id="KW-0343">GTPase activation</keyword>
<dbReference type="Pfam" id="PF00620">
    <property type="entry name" value="RhoGAP"/>
    <property type="match status" value="1"/>
</dbReference>
<dbReference type="PROSITE" id="PS50238">
    <property type="entry name" value="RHOGAP"/>
    <property type="match status" value="1"/>
</dbReference>
<dbReference type="EMBL" id="GEZM01024000">
    <property type="protein sequence ID" value="JAV88075.1"/>
    <property type="molecule type" value="Transcribed_RNA"/>
</dbReference>
<feature type="compositionally biased region" description="Low complexity" evidence="2">
    <location>
        <begin position="698"/>
        <end position="707"/>
    </location>
</feature>
<feature type="region of interest" description="Disordered" evidence="2">
    <location>
        <begin position="524"/>
        <end position="587"/>
    </location>
</feature>
<feature type="compositionally biased region" description="Basic residues" evidence="2">
    <location>
        <begin position="554"/>
        <end position="570"/>
    </location>
</feature>
<dbReference type="GO" id="GO:0005096">
    <property type="term" value="F:GTPase activator activity"/>
    <property type="evidence" value="ECO:0007669"/>
    <property type="project" value="UniProtKB-KW"/>
</dbReference>
<accession>A0A1Y1MUD9</accession>
<proteinExistence type="predicted"/>
<feature type="domain" description="Rho-GAP" evidence="3">
    <location>
        <begin position="767"/>
        <end position="969"/>
    </location>
</feature>
<dbReference type="SMART" id="SM00324">
    <property type="entry name" value="RhoGAP"/>
    <property type="match status" value="1"/>
</dbReference>
<feature type="compositionally biased region" description="Polar residues" evidence="2">
    <location>
        <begin position="533"/>
        <end position="543"/>
    </location>
</feature>
<dbReference type="GeneID" id="116168388"/>
<feature type="compositionally biased region" description="Polar residues" evidence="2">
    <location>
        <begin position="571"/>
        <end position="582"/>
    </location>
</feature>
<feature type="compositionally biased region" description="Basic and acidic residues" evidence="2">
    <location>
        <begin position="1139"/>
        <end position="1155"/>
    </location>
</feature>
<feature type="compositionally biased region" description="Low complexity" evidence="2">
    <location>
        <begin position="160"/>
        <end position="175"/>
    </location>
</feature>
<feature type="region of interest" description="Disordered" evidence="2">
    <location>
        <begin position="1208"/>
        <end position="1232"/>
    </location>
</feature>
<dbReference type="InterPro" id="IPR037863">
    <property type="entry name" value="RHOGAP6/36"/>
</dbReference>
<feature type="region of interest" description="Disordered" evidence="2">
    <location>
        <begin position="1079"/>
        <end position="1156"/>
    </location>
</feature>
<feature type="region of interest" description="Disordered" evidence="2">
    <location>
        <begin position="106"/>
        <end position="126"/>
    </location>
</feature>
<evidence type="ECO:0000313" key="4">
    <source>
        <dbReference type="EMBL" id="JAV88075.1"/>
    </source>
</evidence>
<feature type="region of interest" description="Disordered" evidence="2">
    <location>
        <begin position="696"/>
        <end position="724"/>
    </location>
</feature>
<feature type="region of interest" description="Disordered" evidence="2">
    <location>
        <begin position="1"/>
        <end position="40"/>
    </location>
</feature>
<name>A0A1Y1MUD9_PHOPY</name>
<evidence type="ECO:0000259" key="3">
    <source>
        <dbReference type="PROSITE" id="PS50238"/>
    </source>
</evidence>
<evidence type="ECO:0000256" key="1">
    <source>
        <dbReference type="ARBA" id="ARBA00022468"/>
    </source>
</evidence>
<feature type="compositionally biased region" description="Polar residues" evidence="2">
    <location>
        <begin position="1121"/>
        <end position="1137"/>
    </location>
</feature>
<dbReference type="Gene3D" id="1.10.555.10">
    <property type="entry name" value="Rho GTPase activation protein"/>
    <property type="match status" value="1"/>
</dbReference>
<feature type="compositionally biased region" description="Basic residues" evidence="2">
    <location>
        <begin position="106"/>
        <end position="117"/>
    </location>
</feature>
<reference evidence="4" key="1">
    <citation type="journal article" date="2016" name="Sci. Rep.">
        <title>Molecular characterization of firefly nuptial gifts: a multi-omics approach sheds light on postcopulatory sexual selection.</title>
        <authorList>
            <person name="Al-Wathiqui N."/>
            <person name="Fallon T.R."/>
            <person name="South A."/>
            <person name="Weng J.K."/>
            <person name="Lewis S.M."/>
        </authorList>
    </citation>
    <scope>NUCLEOTIDE SEQUENCE</scope>
</reference>
<dbReference type="CTD" id="43781"/>
<feature type="region of interest" description="Disordered" evidence="2">
    <location>
        <begin position="1375"/>
        <end position="1450"/>
    </location>
</feature>
<feature type="region of interest" description="Disordered" evidence="2">
    <location>
        <begin position="377"/>
        <end position="406"/>
    </location>
</feature>
<dbReference type="PANTHER" id="PTHR12635">
    <property type="entry name" value="RHO-GTPASE-ACTIVATING PROTEIN 6 FAMILY MEMBER"/>
    <property type="match status" value="1"/>
</dbReference>
<feature type="compositionally biased region" description="Basic and acidic residues" evidence="2">
    <location>
        <begin position="1079"/>
        <end position="1100"/>
    </location>
</feature>
<feature type="compositionally biased region" description="Basic residues" evidence="2">
    <location>
        <begin position="1"/>
        <end position="12"/>
    </location>
</feature>
<dbReference type="InterPro" id="IPR000198">
    <property type="entry name" value="RhoGAP_dom"/>
</dbReference>
<feature type="compositionally biased region" description="Basic and acidic residues" evidence="2">
    <location>
        <begin position="1401"/>
        <end position="1414"/>
    </location>
</feature>
<dbReference type="OrthoDB" id="10024839at2759"/>
<feature type="region of interest" description="Disordered" evidence="2">
    <location>
        <begin position="160"/>
        <end position="181"/>
    </location>
</feature>
<dbReference type="SUPFAM" id="SSF48350">
    <property type="entry name" value="GTPase activation domain, GAP"/>
    <property type="match status" value="1"/>
</dbReference>